<dbReference type="Proteomes" id="UP000053477">
    <property type="component" value="Unassembled WGS sequence"/>
</dbReference>
<feature type="compositionally biased region" description="Low complexity" evidence="1">
    <location>
        <begin position="263"/>
        <end position="272"/>
    </location>
</feature>
<feature type="compositionally biased region" description="Basic residues" evidence="1">
    <location>
        <begin position="325"/>
        <end position="334"/>
    </location>
</feature>
<evidence type="ECO:0000256" key="1">
    <source>
        <dbReference type="SAM" id="MobiDB-lite"/>
    </source>
</evidence>
<reference evidence="2 3" key="1">
    <citation type="submission" date="2015-04" db="EMBL/GenBank/DDBJ databases">
        <title>Complete genome sequence of Schizopora paradoxa KUC8140, a cosmopolitan wood degrader in East Asia.</title>
        <authorList>
            <consortium name="DOE Joint Genome Institute"/>
            <person name="Min B."/>
            <person name="Park H."/>
            <person name="Jang Y."/>
            <person name="Kim J.-J."/>
            <person name="Kim K.H."/>
            <person name="Pangilinan J."/>
            <person name="Lipzen A."/>
            <person name="Riley R."/>
            <person name="Grigoriev I.V."/>
            <person name="Spatafora J.W."/>
            <person name="Choi I.-G."/>
        </authorList>
    </citation>
    <scope>NUCLEOTIDE SEQUENCE [LARGE SCALE GENOMIC DNA]</scope>
    <source>
        <strain evidence="2 3">KUC8140</strain>
    </source>
</reference>
<sequence>DEEGSGDQEDEEGSGADEDQEKEEGSGDDGDQEQEQSSDDEQDNRGPQFTQTHHSSMTPQRTPQSQEQDQHDDVDQFMHDSVEPFPPQQAPCPFEEDKITTSWHELVDLMTQVSVQELDSFDAADFLEKYPDENISPPLQQRVFNILYLTKKYPQYREMWEFMWPKDECRQSYNKHFAEFLKHYAKDFPSYWHWDVGFNAFYLGRIDYNKEKEEYYWTNPGHIFSEKERIRRAGNESVINSPYLKAKKSLPQLSSPTPPPQPSTSTAPPLQTEVEQHPEEENVRDRTPPNQRVTRSRTAKRQAPPSPTSPSVQAPSTPHSPSEARKKKKVRVTK</sequence>
<gene>
    <name evidence="2" type="ORF">SCHPADRAFT_948125</name>
</gene>
<dbReference type="EMBL" id="KQ086831">
    <property type="protein sequence ID" value="KLO03972.1"/>
    <property type="molecule type" value="Genomic_DNA"/>
</dbReference>
<dbReference type="AlphaFoldDB" id="A0A0H2QYE9"/>
<feature type="region of interest" description="Disordered" evidence="1">
    <location>
        <begin position="1"/>
        <end position="72"/>
    </location>
</feature>
<protein>
    <submittedName>
        <fullName evidence="2">Uncharacterized protein</fullName>
    </submittedName>
</protein>
<name>A0A0H2QYE9_9AGAM</name>
<feature type="compositionally biased region" description="Basic and acidic residues" evidence="1">
    <location>
        <begin position="274"/>
        <end position="287"/>
    </location>
</feature>
<feature type="compositionally biased region" description="Polar residues" evidence="1">
    <location>
        <begin position="45"/>
        <end position="67"/>
    </location>
</feature>
<feature type="compositionally biased region" description="Polar residues" evidence="1">
    <location>
        <begin position="309"/>
        <end position="320"/>
    </location>
</feature>
<feature type="compositionally biased region" description="Acidic residues" evidence="1">
    <location>
        <begin position="1"/>
        <end position="42"/>
    </location>
</feature>
<organism evidence="2 3">
    <name type="scientific">Schizopora paradoxa</name>
    <dbReference type="NCBI Taxonomy" id="27342"/>
    <lineage>
        <taxon>Eukaryota</taxon>
        <taxon>Fungi</taxon>
        <taxon>Dikarya</taxon>
        <taxon>Basidiomycota</taxon>
        <taxon>Agaricomycotina</taxon>
        <taxon>Agaricomycetes</taxon>
        <taxon>Hymenochaetales</taxon>
        <taxon>Schizoporaceae</taxon>
        <taxon>Schizopora</taxon>
    </lineage>
</organism>
<evidence type="ECO:0000313" key="3">
    <source>
        <dbReference type="Proteomes" id="UP000053477"/>
    </source>
</evidence>
<dbReference type="InParanoid" id="A0A0H2QYE9"/>
<feature type="region of interest" description="Disordered" evidence="1">
    <location>
        <begin position="249"/>
        <end position="334"/>
    </location>
</feature>
<feature type="non-terminal residue" evidence="2">
    <location>
        <position position="1"/>
    </location>
</feature>
<accession>A0A0H2QYE9</accession>
<proteinExistence type="predicted"/>
<evidence type="ECO:0000313" key="2">
    <source>
        <dbReference type="EMBL" id="KLO03972.1"/>
    </source>
</evidence>
<keyword evidence="3" id="KW-1185">Reference proteome</keyword>